<comment type="subcellular location">
    <subcellularLocation>
        <location evidence="2">Cell membrane</location>
        <topology evidence="2">Multi-pass membrane protein</topology>
    </subcellularLocation>
</comment>
<evidence type="ECO:0000313" key="16">
    <source>
        <dbReference type="EMBL" id="CUU03746.1"/>
    </source>
</evidence>
<evidence type="ECO:0000256" key="2">
    <source>
        <dbReference type="ARBA" id="ARBA00004651"/>
    </source>
</evidence>
<dbReference type="SMART" id="SM00091">
    <property type="entry name" value="PAS"/>
    <property type="match status" value="1"/>
</dbReference>
<feature type="domain" description="PAS" evidence="13">
    <location>
        <begin position="251"/>
        <end position="297"/>
    </location>
</feature>
<evidence type="ECO:0000256" key="10">
    <source>
        <dbReference type="ARBA" id="ARBA00023012"/>
    </source>
</evidence>
<dbReference type="NCBIfam" id="TIGR00229">
    <property type="entry name" value="sensory_box"/>
    <property type="match status" value="1"/>
</dbReference>
<dbReference type="EC" id="2.7.13.3" evidence="3"/>
<dbReference type="Pfam" id="PF00672">
    <property type="entry name" value="HAMP"/>
    <property type="match status" value="1"/>
</dbReference>
<dbReference type="AlphaFoldDB" id="A0A0S4MXS7"/>
<evidence type="ECO:0000256" key="8">
    <source>
        <dbReference type="ARBA" id="ARBA00022777"/>
    </source>
</evidence>
<evidence type="ECO:0000259" key="15">
    <source>
        <dbReference type="PROSITE" id="PS50885"/>
    </source>
</evidence>
<evidence type="ECO:0000256" key="11">
    <source>
        <dbReference type="ARBA" id="ARBA00023136"/>
    </source>
</evidence>
<keyword evidence="12" id="KW-0812">Transmembrane</keyword>
<dbReference type="SUPFAM" id="SSF55785">
    <property type="entry name" value="PYP-like sensor domain (PAS domain)"/>
    <property type="match status" value="1"/>
</dbReference>
<keyword evidence="5" id="KW-0597">Phosphoprotein</keyword>
<feature type="domain" description="HAMP" evidence="15">
    <location>
        <begin position="198"/>
        <end position="250"/>
    </location>
</feature>
<dbReference type="SMART" id="SM00086">
    <property type="entry name" value="PAC"/>
    <property type="match status" value="1"/>
</dbReference>
<dbReference type="PANTHER" id="PTHR45528">
    <property type="entry name" value="SENSOR HISTIDINE KINASE CPXA"/>
    <property type="match status" value="1"/>
</dbReference>
<evidence type="ECO:0000259" key="13">
    <source>
        <dbReference type="PROSITE" id="PS50112"/>
    </source>
</evidence>
<dbReference type="GO" id="GO:0005886">
    <property type="term" value="C:plasma membrane"/>
    <property type="evidence" value="ECO:0007669"/>
    <property type="project" value="UniProtKB-SubCell"/>
</dbReference>
<dbReference type="SMART" id="SM00304">
    <property type="entry name" value="HAMP"/>
    <property type="match status" value="1"/>
</dbReference>
<dbReference type="Gene3D" id="6.10.340.10">
    <property type="match status" value="1"/>
</dbReference>
<sequence length="476" mass="54469">MVFVSRKSTKISISIRTKIVLIIVFVFLVSSFGAYKTFIFLSENRMLSVYSDLTGKMGYSSQQLVKAIALGVEDEIISSIGTFEFSLTTLMNGSRELEILPIPEEFKAEYEGVQRRWEKLKRGALESIKPKSKLDKDDLETIKALNEISLDIVNKVNLINARLSQYAKMKFDAFIRFIILTVLVSLIFTLGVIIYADMFIVKPLGLLIQATNLIAVGNFKVRLKLKTGDEIQNLGENFNLMAEKLESSLDKLKKIERAIEQSGDGVLITDVTGKIEYVNSALEKMSGYSAEELIGQSPRLFKSGYHSVEFYEEFWNAILSGKTFRGTFVNRRKDGRIFYAFETITPIVDESGKITHFISTIKDITIGQLEKELIFQILTNLTQFSFEEALKFIAEKSAKIIEVDRISIWKFSGERKLECIEVYELKEDKHLPSSISLEVDKYPEYFKAISGEISIYTSDVEFDPRFKELWFDYWKP</sequence>
<protein>
    <recommendedName>
        <fullName evidence="3">histidine kinase</fullName>
        <ecNumber evidence="3">2.7.13.3</ecNumber>
    </recommendedName>
</protein>
<evidence type="ECO:0000256" key="5">
    <source>
        <dbReference type="ARBA" id="ARBA00022553"/>
    </source>
</evidence>
<dbReference type="Pfam" id="PF00989">
    <property type="entry name" value="PAS"/>
    <property type="match status" value="1"/>
</dbReference>
<keyword evidence="10" id="KW-0902">Two-component regulatory system</keyword>
<dbReference type="EMBL" id="FAOO01000004">
    <property type="protein sequence ID" value="CUU03746.1"/>
    <property type="molecule type" value="Genomic_DNA"/>
</dbReference>
<keyword evidence="12" id="KW-1133">Transmembrane helix</keyword>
<dbReference type="PANTHER" id="PTHR45528:SF1">
    <property type="entry name" value="SENSOR HISTIDINE KINASE CPXA"/>
    <property type="match status" value="1"/>
</dbReference>
<dbReference type="Gene3D" id="3.30.450.20">
    <property type="entry name" value="PAS domain"/>
    <property type="match status" value="1"/>
</dbReference>
<dbReference type="InterPro" id="IPR000014">
    <property type="entry name" value="PAS"/>
</dbReference>
<evidence type="ECO:0000256" key="1">
    <source>
        <dbReference type="ARBA" id="ARBA00000085"/>
    </source>
</evidence>
<accession>A0A0S4MXS7</accession>
<keyword evidence="7" id="KW-0547">Nucleotide-binding</keyword>
<feature type="domain" description="PAC" evidence="14">
    <location>
        <begin position="322"/>
        <end position="376"/>
    </location>
</feature>
<keyword evidence="11 12" id="KW-0472">Membrane</keyword>
<keyword evidence="9" id="KW-0067">ATP-binding</keyword>
<dbReference type="Proteomes" id="UP000320623">
    <property type="component" value="Unassembled WGS sequence"/>
</dbReference>
<name>A0A0S4MXS7_9BACT</name>
<evidence type="ECO:0000256" key="9">
    <source>
        <dbReference type="ARBA" id="ARBA00022840"/>
    </source>
</evidence>
<keyword evidence="6" id="KW-0808">Transferase</keyword>
<keyword evidence="4" id="KW-1003">Cell membrane</keyword>
<evidence type="ECO:0000256" key="4">
    <source>
        <dbReference type="ARBA" id="ARBA00022475"/>
    </source>
</evidence>
<dbReference type="CDD" id="cd00130">
    <property type="entry name" value="PAS"/>
    <property type="match status" value="1"/>
</dbReference>
<feature type="transmembrane region" description="Helical" evidence="12">
    <location>
        <begin position="173"/>
        <end position="194"/>
    </location>
</feature>
<dbReference type="SUPFAM" id="SSF158472">
    <property type="entry name" value="HAMP domain-like"/>
    <property type="match status" value="1"/>
</dbReference>
<dbReference type="PROSITE" id="PS50112">
    <property type="entry name" value="PAS"/>
    <property type="match status" value="1"/>
</dbReference>
<evidence type="ECO:0000313" key="17">
    <source>
        <dbReference type="Proteomes" id="UP000320623"/>
    </source>
</evidence>
<evidence type="ECO:0000256" key="3">
    <source>
        <dbReference type="ARBA" id="ARBA00012438"/>
    </source>
</evidence>
<feature type="transmembrane region" description="Helical" evidence="12">
    <location>
        <begin position="20"/>
        <end position="41"/>
    </location>
</feature>
<keyword evidence="17" id="KW-1185">Reference proteome</keyword>
<gene>
    <name evidence="16" type="ORF">JGI1_00835</name>
</gene>
<dbReference type="InterPro" id="IPR001610">
    <property type="entry name" value="PAC"/>
</dbReference>
<evidence type="ECO:0000256" key="6">
    <source>
        <dbReference type="ARBA" id="ARBA00022679"/>
    </source>
</evidence>
<dbReference type="InterPro" id="IPR013767">
    <property type="entry name" value="PAS_fold"/>
</dbReference>
<dbReference type="PROSITE" id="PS50113">
    <property type="entry name" value="PAC"/>
    <property type="match status" value="1"/>
</dbReference>
<feature type="non-terminal residue" evidence="16">
    <location>
        <position position="476"/>
    </location>
</feature>
<organism evidence="16 17">
    <name type="scientific">Candidatus Thermokryptus mobilis</name>
    <dbReference type="NCBI Taxonomy" id="1643428"/>
    <lineage>
        <taxon>Bacteria</taxon>
        <taxon>Pseudomonadati</taxon>
        <taxon>Candidatus Kryptoniota</taxon>
        <taxon>Candidatus Thermokryptus</taxon>
    </lineage>
</organism>
<evidence type="ECO:0000259" key="14">
    <source>
        <dbReference type="PROSITE" id="PS50113"/>
    </source>
</evidence>
<keyword evidence="8" id="KW-0418">Kinase</keyword>
<dbReference type="InterPro" id="IPR050398">
    <property type="entry name" value="HssS/ArlS-like"/>
</dbReference>
<evidence type="ECO:0000256" key="12">
    <source>
        <dbReference type="SAM" id="Phobius"/>
    </source>
</evidence>
<dbReference type="CDD" id="cd06225">
    <property type="entry name" value="HAMP"/>
    <property type="match status" value="1"/>
</dbReference>
<reference evidence="17" key="1">
    <citation type="submission" date="2015-11" db="EMBL/GenBank/DDBJ databases">
        <authorList>
            <person name="Varghese N."/>
        </authorList>
    </citation>
    <scope>NUCLEOTIDE SEQUENCE [LARGE SCALE GENOMIC DNA]</scope>
</reference>
<dbReference type="GO" id="GO:0005524">
    <property type="term" value="F:ATP binding"/>
    <property type="evidence" value="ECO:0007669"/>
    <property type="project" value="UniProtKB-KW"/>
</dbReference>
<dbReference type="GO" id="GO:0006355">
    <property type="term" value="P:regulation of DNA-templated transcription"/>
    <property type="evidence" value="ECO:0007669"/>
    <property type="project" value="InterPro"/>
</dbReference>
<dbReference type="PROSITE" id="PS50885">
    <property type="entry name" value="HAMP"/>
    <property type="match status" value="1"/>
</dbReference>
<dbReference type="InterPro" id="IPR035965">
    <property type="entry name" value="PAS-like_dom_sf"/>
</dbReference>
<dbReference type="InterPro" id="IPR000700">
    <property type="entry name" value="PAS-assoc_C"/>
</dbReference>
<comment type="catalytic activity">
    <reaction evidence="1">
        <text>ATP + protein L-histidine = ADP + protein N-phospho-L-histidine.</text>
        <dbReference type="EC" id="2.7.13.3"/>
    </reaction>
</comment>
<evidence type="ECO:0000256" key="7">
    <source>
        <dbReference type="ARBA" id="ARBA00022741"/>
    </source>
</evidence>
<dbReference type="GO" id="GO:0000155">
    <property type="term" value="F:phosphorelay sensor kinase activity"/>
    <property type="evidence" value="ECO:0007669"/>
    <property type="project" value="TreeGrafter"/>
</dbReference>
<dbReference type="InterPro" id="IPR003660">
    <property type="entry name" value="HAMP_dom"/>
</dbReference>
<proteinExistence type="predicted"/>